<dbReference type="SUPFAM" id="SSF54236">
    <property type="entry name" value="Ubiquitin-like"/>
    <property type="match status" value="2"/>
</dbReference>
<dbReference type="InterPro" id="IPR036305">
    <property type="entry name" value="RGS_sf"/>
</dbReference>
<dbReference type="PRINTS" id="PR01301">
    <property type="entry name" value="RGSPROTEIN"/>
</dbReference>
<dbReference type="SMART" id="SM00455">
    <property type="entry name" value="RBD"/>
    <property type="match status" value="2"/>
</dbReference>
<dbReference type="InterPro" id="IPR016137">
    <property type="entry name" value="RGS"/>
</dbReference>
<dbReference type="Pfam" id="PF00595">
    <property type="entry name" value="PDZ"/>
    <property type="match status" value="1"/>
</dbReference>
<feature type="domain" description="PID" evidence="6">
    <location>
        <begin position="204"/>
        <end position="325"/>
    </location>
</feature>
<feature type="domain" description="PDZ" evidence="7">
    <location>
        <begin position="17"/>
        <end position="94"/>
    </location>
</feature>
<dbReference type="InParanoid" id="A0A1W4X7P2"/>
<feature type="compositionally biased region" description="Basic residues" evidence="5">
    <location>
        <begin position="923"/>
        <end position="935"/>
    </location>
</feature>
<feature type="compositionally biased region" description="Basic and acidic residues" evidence="5">
    <location>
        <begin position="936"/>
        <end position="962"/>
    </location>
</feature>
<dbReference type="Proteomes" id="UP000192223">
    <property type="component" value="Unplaced"/>
</dbReference>
<organism evidence="10 11">
    <name type="scientific">Agrilus planipennis</name>
    <name type="common">Emerald ash borer</name>
    <name type="synonym">Agrilus marcopoli</name>
    <dbReference type="NCBI Taxonomy" id="224129"/>
    <lineage>
        <taxon>Eukaryota</taxon>
        <taxon>Metazoa</taxon>
        <taxon>Ecdysozoa</taxon>
        <taxon>Arthropoda</taxon>
        <taxon>Hexapoda</taxon>
        <taxon>Insecta</taxon>
        <taxon>Pterygota</taxon>
        <taxon>Neoptera</taxon>
        <taxon>Endopterygota</taxon>
        <taxon>Coleoptera</taxon>
        <taxon>Polyphaga</taxon>
        <taxon>Elateriformia</taxon>
        <taxon>Buprestoidea</taxon>
        <taxon>Buprestidae</taxon>
        <taxon>Agrilinae</taxon>
        <taxon>Agrilus</taxon>
    </lineage>
</organism>
<dbReference type="PANTHER" id="PTHR45945">
    <property type="entry name" value="REGULATOR OF G-PROTEIN SIGNALING LOCO"/>
    <property type="match status" value="1"/>
</dbReference>
<dbReference type="PANTHER" id="PTHR45945:SF3">
    <property type="entry name" value="REGULATOR OF G-PROTEIN SIGNALING LOCO"/>
    <property type="match status" value="1"/>
</dbReference>
<dbReference type="InterPro" id="IPR006020">
    <property type="entry name" value="PTB/PI_dom"/>
</dbReference>
<dbReference type="GO" id="GO:0005737">
    <property type="term" value="C:cytoplasm"/>
    <property type="evidence" value="ECO:0007669"/>
    <property type="project" value="UniProtKB-SubCell"/>
</dbReference>
<dbReference type="InterPro" id="IPR001478">
    <property type="entry name" value="PDZ"/>
</dbReference>
<dbReference type="PROSITE" id="PS01179">
    <property type="entry name" value="PID"/>
    <property type="match status" value="1"/>
</dbReference>
<dbReference type="PROSITE" id="PS50898">
    <property type="entry name" value="RBD"/>
    <property type="match status" value="2"/>
</dbReference>
<evidence type="ECO:0000256" key="2">
    <source>
        <dbReference type="ARBA" id="ARBA00022468"/>
    </source>
</evidence>
<dbReference type="GO" id="GO:0048699">
    <property type="term" value="P:generation of neurons"/>
    <property type="evidence" value="ECO:0007669"/>
    <property type="project" value="UniProtKB-ARBA"/>
</dbReference>
<dbReference type="Pfam" id="PF02196">
    <property type="entry name" value="RBD"/>
    <property type="match status" value="1"/>
</dbReference>
<dbReference type="Gene3D" id="1.10.167.10">
    <property type="entry name" value="Regulator of G-protein Signalling 4, domain 2"/>
    <property type="match status" value="1"/>
</dbReference>
<evidence type="ECO:0000256" key="1">
    <source>
        <dbReference type="ARBA" id="ARBA00004496"/>
    </source>
</evidence>
<proteinExistence type="predicted"/>
<evidence type="ECO:0000256" key="3">
    <source>
        <dbReference type="ARBA" id="ARBA00022490"/>
    </source>
</evidence>
<dbReference type="InterPro" id="IPR024066">
    <property type="entry name" value="RGS_subdom1/3"/>
</dbReference>
<dbReference type="RefSeq" id="XP_018328423.1">
    <property type="nucleotide sequence ID" value="XM_018472921.2"/>
</dbReference>
<dbReference type="STRING" id="224129.A0A1W4X7P2"/>
<evidence type="ECO:0000259" key="7">
    <source>
        <dbReference type="PROSITE" id="PS50106"/>
    </source>
</evidence>
<dbReference type="PROSITE" id="PS50106">
    <property type="entry name" value="PDZ"/>
    <property type="match status" value="1"/>
</dbReference>
<dbReference type="SMART" id="SM00462">
    <property type="entry name" value="PTB"/>
    <property type="match status" value="1"/>
</dbReference>
<feature type="domain" description="RBD" evidence="9">
    <location>
        <begin position="1064"/>
        <end position="1132"/>
    </location>
</feature>
<dbReference type="InterPro" id="IPR003116">
    <property type="entry name" value="RBD_dom"/>
</dbReference>
<evidence type="ECO:0000313" key="10">
    <source>
        <dbReference type="Proteomes" id="UP000192223"/>
    </source>
</evidence>
<gene>
    <name evidence="11" type="primary">LOC108739168</name>
</gene>
<feature type="domain" description="RBD" evidence="9">
    <location>
        <begin position="993"/>
        <end position="1063"/>
    </location>
</feature>
<feature type="region of interest" description="Disordered" evidence="5">
    <location>
        <begin position="1308"/>
        <end position="1410"/>
    </location>
</feature>
<evidence type="ECO:0000259" key="9">
    <source>
        <dbReference type="PROSITE" id="PS50898"/>
    </source>
</evidence>
<keyword evidence="10" id="KW-1185">Reference proteome</keyword>
<dbReference type="Gene3D" id="3.10.20.90">
    <property type="entry name" value="Phosphatidylinositol 3-kinase Catalytic Subunit, Chain A, domain 1"/>
    <property type="match status" value="2"/>
</dbReference>
<dbReference type="Gene3D" id="2.30.42.10">
    <property type="match status" value="1"/>
</dbReference>
<dbReference type="FunFam" id="1.10.167.10:FF:000001">
    <property type="entry name" value="Putative regulator of g-protein signaling 12"/>
    <property type="match status" value="1"/>
</dbReference>
<dbReference type="FunCoup" id="A0A1W4X7P2">
    <property type="interactions" value="807"/>
</dbReference>
<feature type="compositionally biased region" description="Polar residues" evidence="5">
    <location>
        <begin position="1308"/>
        <end position="1320"/>
    </location>
</feature>
<keyword evidence="3" id="KW-0963">Cytoplasm</keyword>
<keyword evidence="2" id="KW-0343">GTPase activation</keyword>
<feature type="region of interest" description="Disordered" evidence="5">
    <location>
        <begin position="1171"/>
        <end position="1192"/>
    </location>
</feature>
<dbReference type="OrthoDB" id="196547at2759"/>
<dbReference type="Gene3D" id="2.30.29.30">
    <property type="entry name" value="Pleckstrin-homology domain (PH domain)/Phosphotyrosine-binding domain (PTB)"/>
    <property type="match status" value="1"/>
</dbReference>
<dbReference type="GO" id="GO:0007165">
    <property type="term" value="P:signal transduction"/>
    <property type="evidence" value="ECO:0007669"/>
    <property type="project" value="InterPro"/>
</dbReference>
<dbReference type="PROSITE" id="PS50877">
    <property type="entry name" value="GOLOCO"/>
    <property type="match status" value="1"/>
</dbReference>
<reference evidence="11" key="1">
    <citation type="submission" date="2025-08" db="UniProtKB">
        <authorList>
            <consortium name="RefSeq"/>
        </authorList>
    </citation>
    <scope>IDENTIFICATION</scope>
    <source>
        <tissue evidence="11">Entire body</tissue>
    </source>
</reference>
<dbReference type="InterPro" id="IPR046995">
    <property type="entry name" value="RGS10/12/14-like"/>
</dbReference>
<sequence>MHPSRRRKKRPNYGIRTAEVIRGPNGFGFTISGQQPCILSCIVANSPADQAGLRAGDFLISVNGTPVSKSTHDAVVNLIGSSIGPIRMTIAENYYSDSSDEENEMPRLVNNRKPRYLHKPKGHRHKSEVNKCTDDFKINSPVKKLSKSNDHANDRFQQNQSCASERNSTEPYCEWNANFLNKVNLPRPVANDYNEGAVEYKALVGYLGTIEMPKQLLPNSRLQTVCSCIKKLRQEKRTPTLILMTILPSCLTLKNASNQILAIYPLNRVVYISSTTDKDTRYFGLVTSAVCNNNSTETVNDEAALCKDSVMNKADIEISNSCHVFLTDPKLGDHCAHLQKADQFKITCTKDVITGNCLEFPRSALYIVSLVQNLYKLQDSVNDRAIINGHLHPGGRLNDDLLPLVANSPQPSASSNSDSGIGYRDDCGNVSDRILIVEFPVPKKLPLASNVSNNNRPSAIDATSICLDVLDDPLNNGNTASSHIKGINSIESIRCINNIEVSMPVNNLAKIINTETQVNETKIDGHFRENMLNNIRALEGGCGQHQFTDDIKANSNIDGAQEIETSEYRFVADNEYYEDYDCDSASRFSVRAMPDPKTFSMNNLQNHAKCGMEFYSERAVDVPLDKKSYESVSLHSVDEELSSVENVSVHSLRTTDKIFKVPDSLYLSNKTYNRNQLKIVGSYDTLTSDKHNNSFMKYKLSPKVYSTSKQNCSCEEISKLETVEMCSYSSLQNLCSWNNGADVRFDSMAMDDENGLRKNERPEGPSAWATSFEKLLEDTVGLQTFAAFLKKEFSAENIYFWTACERYRRNPSVSERATEAQKIYKRHLCLGAPEPVNVDSQGRQITEQSLQEARCSLFDQAQKQIFNLMKFDSYPRFLKSDLYKQCLAGNADVNFDDGLLIYPTSVTPTKLKKSLSNAEDRRRKSLLPWHRKNRSKSKDRGETEYNLKKDTGTSNDLTHRLGRSEIHNSKTSLISQESGKFLPDDSSLTCRNPLCRVILNNGSTTVVQIKKDETIQELINRVLEKRGIVYSCYEVFTDKHSKPLDVREPSTTLSGCEVKIEQRVIFKLYLPNKKVIAVKSKYTKILMDVLKPILCKYDYKLDNVNITVGKDFVDVYQPVTSVEEKRLIVQLKNGQMMELGQKIDDKPNNIPSLETVTNRVFKDILNEKGDTRCSKPKSDQGSLKSDGWGSENSSSIFGKLLKKEPSEIYEKRKKQNAMCSKSEQVHSCEDESYETNTMIKRPLIAKWKTGAKLHLPSPESDVSFSELYEGLKRAQRSRLEDQRGTEINFELPDFLKAKTNDRLDFSSSVKQTSVNTKLHINNNGAFNNSNNNNNNNSNNNNKKPNNFRIYSPNKLSPSISSSPLKCSNEKLTEVSEKSTESFSNASPRPSEPPPLPPKPKIVPAKPSNWGQNGLVKYIQKTDNSNLYLEQPTSSFV</sequence>
<feature type="compositionally biased region" description="Basic and acidic residues" evidence="5">
    <location>
        <begin position="1367"/>
        <end position="1379"/>
    </location>
</feature>
<evidence type="ECO:0000259" key="6">
    <source>
        <dbReference type="PROSITE" id="PS01179"/>
    </source>
</evidence>
<dbReference type="InterPro" id="IPR003109">
    <property type="entry name" value="GoLoco_motif"/>
</dbReference>
<feature type="domain" description="RGS" evidence="8">
    <location>
        <begin position="771"/>
        <end position="887"/>
    </location>
</feature>
<dbReference type="GO" id="GO:0005886">
    <property type="term" value="C:plasma membrane"/>
    <property type="evidence" value="ECO:0007669"/>
    <property type="project" value="TreeGrafter"/>
</dbReference>
<dbReference type="CDD" id="cd01817">
    <property type="entry name" value="RBD1_RGS12_like"/>
    <property type="match status" value="1"/>
</dbReference>
<dbReference type="Pfam" id="PF00615">
    <property type="entry name" value="RGS"/>
    <property type="match status" value="1"/>
</dbReference>
<feature type="compositionally biased region" description="Low complexity" evidence="5">
    <location>
        <begin position="1321"/>
        <end position="1366"/>
    </location>
</feature>
<evidence type="ECO:0000256" key="5">
    <source>
        <dbReference type="SAM" id="MobiDB-lite"/>
    </source>
</evidence>
<dbReference type="CDD" id="cd06710">
    <property type="entry name" value="PDZ_RGS12-like"/>
    <property type="match status" value="1"/>
</dbReference>
<dbReference type="InterPro" id="IPR011993">
    <property type="entry name" value="PH-like_dom_sf"/>
</dbReference>
<dbReference type="GO" id="GO:0005634">
    <property type="term" value="C:nucleus"/>
    <property type="evidence" value="ECO:0007669"/>
    <property type="project" value="TreeGrafter"/>
</dbReference>
<dbReference type="PROSITE" id="PS50132">
    <property type="entry name" value="RGS"/>
    <property type="match status" value="1"/>
</dbReference>
<dbReference type="InterPro" id="IPR029071">
    <property type="entry name" value="Ubiquitin-like_domsf"/>
</dbReference>
<evidence type="ECO:0000259" key="8">
    <source>
        <dbReference type="PROSITE" id="PS50132"/>
    </source>
</evidence>
<dbReference type="CDD" id="cd17067">
    <property type="entry name" value="RBD2_RGS12_like"/>
    <property type="match status" value="1"/>
</dbReference>
<dbReference type="SUPFAM" id="SSF48097">
    <property type="entry name" value="Regulator of G-protein signaling, RGS"/>
    <property type="match status" value="1"/>
</dbReference>
<dbReference type="Gene3D" id="1.10.196.10">
    <property type="match status" value="1"/>
</dbReference>
<dbReference type="InterPro" id="IPR044926">
    <property type="entry name" value="RGS_subdomain_2"/>
</dbReference>
<feature type="compositionally biased region" description="Pro residues" evidence="5">
    <location>
        <begin position="1389"/>
        <end position="1400"/>
    </location>
</feature>
<feature type="region of interest" description="Disordered" evidence="5">
    <location>
        <begin position="911"/>
        <end position="962"/>
    </location>
</feature>
<dbReference type="GO" id="GO:0005096">
    <property type="term" value="F:GTPase activator activity"/>
    <property type="evidence" value="ECO:0007669"/>
    <property type="project" value="UniProtKB-KW"/>
</dbReference>
<comment type="subcellular location">
    <subcellularLocation>
        <location evidence="1">Cytoplasm</location>
    </subcellularLocation>
</comment>
<dbReference type="KEGG" id="apln:108739168"/>
<dbReference type="SMART" id="SM00228">
    <property type="entry name" value="PDZ"/>
    <property type="match status" value="1"/>
</dbReference>
<evidence type="ECO:0000313" key="11">
    <source>
        <dbReference type="RefSeq" id="XP_018328423.1"/>
    </source>
</evidence>
<dbReference type="InterPro" id="IPR036034">
    <property type="entry name" value="PDZ_sf"/>
</dbReference>
<dbReference type="GO" id="GO:0008277">
    <property type="term" value="P:regulation of G protein-coupled receptor signaling pathway"/>
    <property type="evidence" value="ECO:0007669"/>
    <property type="project" value="TreeGrafter"/>
</dbReference>
<protein>
    <submittedName>
        <fullName evidence="11">Regulator of G-protein signaling loco isoform X1</fullName>
    </submittedName>
</protein>
<accession>A0A1W4X7P2</accession>
<evidence type="ECO:0000256" key="4">
    <source>
        <dbReference type="ARBA" id="ARBA00022737"/>
    </source>
</evidence>
<dbReference type="SUPFAM" id="SSF50156">
    <property type="entry name" value="PDZ domain-like"/>
    <property type="match status" value="1"/>
</dbReference>
<keyword evidence="4" id="KW-0677">Repeat</keyword>
<dbReference type="SMART" id="SM00315">
    <property type="entry name" value="RGS"/>
    <property type="match status" value="1"/>
</dbReference>
<dbReference type="SUPFAM" id="SSF50729">
    <property type="entry name" value="PH domain-like"/>
    <property type="match status" value="1"/>
</dbReference>
<name>A0A1W4X7P2_AGRPL</name>
<dbReference type="GeneID" id="108739168"/>